<dbReference type="PROSITE" id="PS50887">
    <property type="entry name" value="GGDEF"/>
    <property type="match status" value="1"/>
</dbReference>
<dbReference type="InterPro" id="IPR029787">
    <property type="entry name" value="Nucleotide_cyclase"/>
</dbReference>
<dbReference type="CDD" id="cd01949">
    <property type="entry name" value="GGDEF"/>
    <property type="match status" value="1"/>
</dbReference>
<dbReference type="OrthoDB" id="19983at2759"/>
<name>A0A8J4V0T2_9MYCE</name>
<dbReference type="InterPro" id="IPR000160">
    <property type="entry name" value="GGDEF_dom"/>
</dbReference>
<feature type="transmembrane region" description="Helical" evidence="1">
    <location>
        <begin position="69"/>
        <end position="89"/>
    </location>
</feature>
<dbReference type="Proteomes" id="UP000695562">
    <property type="component" value="Unassembled WGS sequence"/>
</dbReference>
<keyword evidence="1" id="KW-0472">Membrane</keyword>
<organism evidence="3 4">
    <name type="scientific">Polysphondylium violaceum</name>
    <dbReference type="NCBI Taxonomy" id="133409"/>
    <lineage>
        <taxon>Eukaryota</taxon>
        <taxon>Amoebozoa</taxon>
        <taxon>Evosea</taxon>
        <taxon>Eumycetozoa</taxon>
        <taxon>Dictyostelia</taxon>
        <taxon>Dictyosteliales</taxon>
        <taxon>Dictyosteliaceae</taxon>
        <taxon>Polysphondylium</taxon>
    </lineage>
</organism>
<dbReference type="SUPFAM" id="SSF55073">
    <property type="entry name" value="Nucleotide cyclase"/>
    <property type="match status" value="1"/>
</dbReference>
<dbReference type="InterPro" id="IPR043128">
    <property type="entry name" value="Rev_trsase/Diguanyl_cyclase"/>
</dbReference>
<keyword evidence="1" id="KW-0812">Transmembrane</keyword>
<dbReference type="PANTHER" id="PTHR46663">
    <property type="entry name" value="DIGUANYLATE CYCLASE DGCT-RELATED"/>
    <property type="match status" value="1"/>
</dbReference>
<comment type="caution">
    <text evidence="3">The sequence shown here is derived from an EMBL/GenBank/DDBJ whole genome shotgun (WGS) entry which is preliminary data.</text>
</comment>
<evidence type="ECO:0000256" key="1">
    <source>
        <dbReference type="SAM" id="Phobius"/>
    </source>
</evidence>
<evidence type="ECO:0000313" key="3">
    <source>
        <dbReference type="EMBL" id="KAF2076215.1"/>
    </source>
</evidence>
<sequence>MDKSIQDIIFYFINYNSIANQLYNSQQQQVNETKVVEHSLNSNSLKAISYSEMNSATGSNFYGNGVSNIITRDSVFFALIVIILFYTFYRREKKMILENNTFKQILNHTPTLMILEINFFSSLVKTVSPILAPSDKMSSKNQNLYCQLLNTIELQKNQIVPIVSFCEALNIQIESLQKIILSPERTSKGGVVIKSICGKKKYRFSGKFDPITLVFTGLVLDISEEDNQLKKLKHILAHDPLTGLPNRYHLDKKIQKFCQKSETDNCSIFFIDLNKFKQINDTYGHDIGDQVLKHVSKQFQIYKDNSILPIRLSGDEFLIVKRGVDSLEHANSFITTYLNNVSSEIFTADGNSDCKIKINLSYGGVLFNKYETQVNSIIKYADEKMYEMKKGLSSSNIAIFN</sequence>
<accession>A0A8J4V0T2</accession>
<feature type="domain" description="GGDEF" evidence="2">
    <location>
        <begin position="264"/>
        <end position="401"/>
    </location>
</feature>
<keyword evidence="4" id="KW-1185">Reference proteome</keyword>
<reference evidence="3" key="1">
    <citation type="submission" date="2020-01" db="EMBL/GenBank/DDBJ databases">
        <title>Development of genomics and gene disruption for Polysphondylium violaceum indicates a role for the polyketide synthase stlB in stalk morphogenesis.</title>
        <authorList>
            <person name="Narita B."/>
            <person name="Kawabe Y."/>
            <person name="Kin K."/>
            <person name="Saito T."/>
            <person name="Gibbs R."/>
            <person name="Kuspa A."/>
            <person name="Muzny D."/>
            <person name="Queller D."/>
            <person name="Richards S."/>
            <person name="Strassman J."/>
            <person name="Sucgang R."/>
            <person name="Worley K."/>
            <person name="Schaap P."/>
        </authorList>
    </citation>
    <scope>NUCLEOTIDE SEQUENCE</scope>
    <source>
        <strain evidence="3">QSvi11</strain>
    </source>
</reference>
<gene>
    <name evidence="3" type="ORF">CYY_002456</name>
</gene>
<dbReference type="InterPro" id="IPR052163">
    <property type="entry name" value="DGC-Regulatory_Protein"/>
</dbReference>
<evidence type="ECO:0000259" key="2">
    <source>
        <dbReference type="PROSITE" id="PS50887"/>
    </source>
</evidence>
<proteinExistence type="predicted"/>
<dbReference type="SMART" id="SM00267">
    <property type="entry name" value="GGDEF"/>
    <property type="match status" value="1"/>
</dbReference>
<dbReference type="Gene3D" id="3.30.70.270">
    <property type="match status" value="1"/>
</dbReference>
<dbReference type="NCBIfam" id="TIGR00254">
    <property type="entry name" value="GGDEF"/>
    <property type="match status" value="1"/>
</dbReference>
<keyword evidence="1" id="KW-1133">Transmembrane helix</keyword>
<protein>
    <recommendedName>
        <fullName evidence="2">GGDEF domain-containing protein</fullName>
    </recommendedName>
</protein>
<dbReference type="Pfam" id="PF00990">
    <property type="entry name" value="GGDEF"/>
    <property type="match status" value="1"/>
</dbReference>
<dbReference type="EMBL" id="AJWJ01000068">
    <property type="protein sequence ID" value="KAF2076215.1"/>
    <property type="molecule type" value="Genomic_DNA"/>
</dbReference>
<dbReference type="AlphaFoldDB" id="A0A8J4V0T2"/>
<evidence type="ECO:0000313" key="4">
    <source>
        <dbReference type="Proteomes" id="UP000695562"/>
    </source>
</evidence>
<dbReference type="PANTHER" id="PTHR46663:SF2">
    <property type="entry name" value="GGDEF DOMAIN-CONTAINING PROTEIN"/>
    <property type="match status" value="1"/>
</dbReference>